<dbReference type="Proteomes" id="UP000321039">
    <property type="component" value="Unassembled WGS sequence"/>
</dbReference>
<feature type="region of interest" description="Disordered" evidence="1">
    <location>
        <begin position="114"/>
        <end position="293"/>
    </location>
</feature>
<feature type="compositionally biased region" description="Low complexity" evidence="1">
    <location>
        <begin position="135"/>
        <end position="152"/>
    </location>
</feature>
<dbReference type="RefSeq" id="WP_148067378.1">
    <property type="nucleotide sequence ID" value="NZ_VRZA01000002.1"/>
</dbReference>
<name>A0A5C9A7B5_9GAMM</name>
<evidence type="ECO:0000313" key="3">
    <source>
        <dbReference type="Proteomes" id="UP000321039"/>
    </source>
</evidence>
<keyword evidence="3" id="KW-1185">Reference proteome</keyword>
<reference evidence="2 3" key="1">
    <citation type="submission" date="2019-08" db="EMBL/GenBank/DDBJ databases">
        <title>Parahaliea maris sp. nov., isolated from the surface seawater.</title>
        <authorList>
            <person name="Liu Y."/>
        </authorList>
    </citation>
    <scope>NUCLEOTIDE SEQUENCE [LARGE SCALE GENOMIC DNA]</scope>
    <source>
        <strain evidence="2 3">HSLHS9</strain>
    </source>
</reference>
<sequence length="293" mass="30459">MEPLYNVYFAGEVLPGQDSATVRQRVQALFKADEQTLAKLFSGKAQLIKRECDKATAVKFKQALERAGAKPVIKRLPATDPAAGPESPPTAAQSAPADAPPMTMAERLAALTGDQAPAEPPSGPLSEPRAQPQPAAGAETEASTAQAEAGEGPFELSPPGSDVLRPQERAQPVHRDVDTSALSLAAAGERLSEEPPPPPAAPDTGHLSVAATGETIPNLPRDTDVPAPDTSAIDLAPEGSDFSDCAAPPAEPPELNLDDMEVAPAGSELLESQYRKEDPVNAPDTSHLSVDKP</sequence>
<dbReference type="EMBL" id="VRZA01000002">
    <property type="protein sequence ID" value="TXS95467.1"/>
    <property type="molecule type" value="Genomic_DNA"/>
</dbReference>
<evidence type="ECO:0000256" key="1">
    <source>
        <dbReference type="SAM" id="MobiDB-lite"/>
    </source>
</evidence>
<feature type="compositionally biased region" description="Basic and acidic residues" evidence="1">
    <location>
        <begin position="165"/>
        <end position="178"/>
    </location>
</feature>
<gene>
    <name evidence="2" type="ORF">FV139_06150</name>
</gene>
<accession>A0A5C9A7B5</accession>
<feature type="region of interest" description="Disordered" evidence="1">
    <location>
        <begin position="71"/>
        <end position="100"/>
    </location>
</feature>
<proteinExistence type="predicted"/>
<dbReference type="AlphaFoldDB" id="A0A5C9A7B5"/>
<feature type="compositionally biased region" description="Polar residues" evidence="1">
    <location>
        <begin position="283"/>
        <end position="293"/>
    </location>
</feature>
<protein>
    <submittedName>
        <fullName evidence="2">Uncharacterized protein</fullName>
    </submittedName>
</protein>
<evidence type="ECO:0000313" key="2">
    <source>
        <dbReference type="EMBL" id="TXS95467.1"/>
    </source>
</evidence>
<organism evidence="2 3">
    <name type="scientific">Parahaliea maris</name>
    <dbReference type="NCBI Taxonomy" id="2716870"/>
    <lineage>
        <taxon>Bacteria</taxon>
        <taxon>Pseudomonadati</taxon>
        <taxon>Pseudomonadota</taxon>
        <taxon>Gammaproteobacteria</taxon>
        <taxon>Cellvibrionales</taxon>
        <taxon>Halieaceae</taxon>
        <taxon>Parahaliea</taxon>
    </lineage>
</organism>
<comment type="caution">
    <text evidence="2">The sequence shown here is derived from an EMBL/GenBank/DDBJ whole genome shotgun (WGS) entry which is preliminary data.</text>
</comment>